<reference evidence="2 3" key="1">
    <citation type="submission" date="2023-05" db="EMBL/GenBank/DDBJ databases">
        <title>B98-5 Cell Line De Novo Hybrid Assembly: An Optical Mapping Approach.</title>
        <authorList>
            <person name="Kananen K."/>
            <person name="Auerbach J.A."/>
            <person name="Kautto E."/>
            <person name="Blachly J.S."/>
        </authorList>
    </citation>
    <scope>NUCLEOTIDE SEQUENCE [LARGE SCALE GENOMIC DNA]</scope>
    <source>
        <strain evidence="2">B95-8</strain>
        <tissue evidence="2">Cell line</tissue>
    </source>
</reference>
<accession>A0ABQ9UDD5</accession>
<feature type="region of interest" description="Disordered" evidence="1">
    <location>
        <begin position="1"/>
        <end position="164"/>
    </location>
</feature>
<comment type="caution">
    <text evidence="2">The sequence shown here is derived from an EMBL/GenBank/DDBJ whole genome shotgun (WGS) entry which is preliminary data.</text>
</comment>
<name>A0ABQ9UDD5_SAGOE</name>
<evidence type="ECO:0000256" key="1">
    <source>
        <dbReference type="SAM" id="MobiDB-lite"/>
    </source>
</evidence>
<dbReference type="Proteomes" id="UP001266305">
    <property type="component" value="Unassembled WGS sequence"/>
</dbReference>
<dbReference type="EMBL" id="JASSZA010000013">
    <property type="protein sequence ID" value="KAK2094795.1"/>
    <property type="molecule type" value="Genomic_DNA"/>
</dbReference>
<protein>
    <submittedName>
        <fullName evidence="2">Uncharacterized protein</fullName>
    </submittedName>
</protein>
<organism evidence="2 3">
    <name type="scientific">Saguinus oedipus</name>
    <name type="common">Cotton-top tamarin</name>
    <name type="synonym">Oedipomidas oedipus</name>
    <dbReference type="NCBI Taxonomy" id="9490"/>
    <lineage>
        <taxon>Eukaryota</taxon>
        <taxon>Metazoa</taxon>
        <taxon>Chordata</taxon>
        <taxon>Craniata</taxon>
        <taxon>Vertebrata</taxon>
        <taxon>Euteleostomi</taxon>
        <taxon>Mammalia</taxon>
        <taxon>Eutheria</taxon>
        <taxon>Euarchontoglires</taxon>
        <taxon>Primates</taxon>
        <taxon>Haplorrhini</taxon>
        <taxon>Platyrrhini</taxon>
        <taxon>Cebidae</taxon>
        <taxon>Callitrichinae</taxon>
        <taxon>Saguinus</taxon>
    </lineage>
</organism>
<keyword evidence="3" id="KW-1185">Reference proteome</keyword>
<evidence type="ECO:0000313" key="3">
    <source>
        <dbReference type="Proteomes" id="UP001266305"/>
    </source>
</evidence>
<evidence type="ECO:0000313" key="2">
    <source>
        <dbReference type="EMBL" id="KAK2094795.1"/>
    </source>
</evidence>
<feature type="compositionally biased region" description="Basic residues" evidence="1">
    <location>
        <begin position="122"/>
        <end position="132"/>
    </location>
</feature>
<feature type="compositionally biased region" description="Low complexity" evidence="1">
    <location>
        <begin position="14"/>
        <end position="31"/>
    </location>
</feature>
<proteinExistence type="predicted"/>
<sequence length="164" mass="17333">MRGEEARPVGMIQAACAPRSSPEPSSRASGRGWPRRAAPAGNRSYLRGKPCWAGSGSWLARGSRRLEQTRPVAGRCLRRGGPSRTPDAMVDPTAWLGASPDLHHWPPSGQHAGTGAAPPTRARPRPPLRRPAHLAPPRRGPQLGRGADVSAPPPRESDTGSCSA</sequence>
<feature type="compositionally biased region" description="Low complexity" evidence="1">
    <location>
        <begin position="111"/>
        <end position="120"/>
    </location>
</feature>
<gene>
    <name evidence="2" type="ORF">P7K49_026211</name>
</gene>